<gene>
    <name evidence="2" type="ORF">SARC_09536</name>
</gene>
<feature type="region of interest" description="Disordered" evidence="1">
    <location>
        <begin position="59"/>
        <end position="150"/>
    </location>
</feature>
<feature type="compositionally biased region" description="Basic and acidic residues" evidence="1">
    <location>
        <begin position="130"/>
        <end position="141"/>
    </location>
</feature>
<feature type="region of interest" description="Disordered" evidence="1">
    <location>
        <begin position="1"/>
        <end position="38"/>
    </location>
</feature>
<accession>A0A0L0FMN4</accession>
<name>A0A0L0FMN4_9EUKA</name>
<evidence type="ECO:0000256" key="1">
    <source>
        <dbReference type="SAM" id="MobiDB-lite"/>
    </source>
</evidence>
<dbReference type="AlphaFoldDB" id="A0A0L0FMN4"/>
<dbReference type="Proteomes" id="UP000054560">
    <property type="component" value="Unassembled WGS sequence"/>
</dbReference>
<proteinExistence type="predicted"/>
<feature type="compositionally biased region" description="Low complexity" evidence="1">
    <location>
        <begin position="116"/>
        <end position="129"/>
    </location>
</feature>
<dbReference type="RefSeq" id="XP_014151917.1">
    <property type="nucleotide sequence ID" value="XM_014296442.1"/>
</dbReference>
<organism evidence="2 3">
    <name type="scientific">Sphaeroforma arctica JP610</name>
    <dbReference type="NCBI Taxonomy" id="667725"/>
    <lineage>
        <taxon>Eukaryota</taxon>
        <taxon>Ichthyosporea</taxon>
        <taxon>Ichthyophonida</taxon>
        <taxon>Sphaeroforma</taxon>
    </lineage>
</organism>
<evidence type="ECO:0000313" key="3">
    <source>
        <dbReference type="Proteomes" id="UP000054560"/>
    </source>
</evidence>
<dbReference type="EMBL" id="KQ242577">
    <property type="protein sequence ID" value="KNC78015.1"/>
    <property type="molecule type" value="Genomic_DNA"/>
</dbReference>
<keyword evidence="3" id="KW-1185">Reference proteome</keyword>
<sequence length="162" mass="16831">MYSDSNAPGLHHSMSQQSVSNQPMGSQHSYNQPISADQIGSPKGGVLYLTTPQASLVMSTHSEVSEHPDDLCDGPTGLKAGLSNTYKTHSRSNSGTNSINSQSDVYGGLASPQHISCHSNSNARHSNSSAHHDSGSAHHDSGSSSRQVSSACGVARAPGLCF</sequence>
<reference evidence="2 3" key="1">
    <citation type="submission" date="2011-02" db="EMBL/GenBank/DDBJ databases">
        <title>The Genome Sequence of Sphaeroforma arctica JP610.</title>
        <authorList>
            <consortium name="The Broad Institute Genome Sequencing Platform"/>
            <person name="Russ C."/>
            <person name="Cuomo C."/>
            <person name="Young S.K."/>
            <person name="Zeng Q."/>
            <person name="Gargeya S."/>
            <person name="Alvarado L."/>
            <person name="Berlin A."/>
            <person name="Chapman S.B."/>
            <person name="Chen Z."/>
            <person name="Freedman E."/>
            <person name="Gellesch M."/>
            <person name="Goldberg J."/>
            <person name="Griggs A."/>
            <person name="Gujja S."/>
            <person name="Heilman E."/>
            <person name="Heiman D."/>
            <person name="Howarth C."/>
            <person name="Mehta T."/>
            <person name="Neiman D."/>
            <person name="Pearson M."/>
            <person name="Roberts A."/>
            <person name="Saif S."/>
            <person name="Shea T."/>
            <person name="Shenoy N."/>
            <person name="Sisk P."/>
            <person name="Stolte C."/>
            <person name="Sykes S."/>
            <person name="White J."/>
            <person name="Yandava C."/>
            <person name="Burger G."/>
            <person name="Gray M.W."/>
            <person name="Holland P.W.H."/>
            <person name="King N."/>
            <person name="Lang F.B.F."/>
            <person name="Roger A.J."/>
            <person name="Ruiz-Trillo I."/>
            <person name="Haas B."/>
            <person name="Nusbaum C."/>
            <person name="Birren B."/>
        </authorList>
    </citation>
    <scope>NUCLEOTIDE SEQUENCE [LARGE SCALE GENOMIC DNA]</scope>
    <source>
        <strain evidence="2 3">JP610</strain>
    </source>
</reference>
<dbReference type="GeneID" id="25910040"/>
<protein>
    <submittedName>
        <fullName evidence="2">Uncharacterized protein</fullName>
    </submittedName>
</protein>
<feature type="compositionally biased region" description="Polar residues" evidence="1">
    <location>
        <begin position="13"/>
        <end position="35"/>
    </location>
</feature>
<feature type="compositionally biased region" description="Polar residues" evidence="1">
    <location>
        <begin position="82"/>
        <end position="104"/>
    </location>
</feature>
<evidence type="ECO:0000313" key="2">
    <source>
        <dbReference type="EMBL" id="KNC78015.1"/>
    </source>
</evidence>